<feature type="region of interest" description="Disordered" evidence="17">
    <location>
        <begin position="1046"/>
        <end position="1145"/>
    </location>
</feature>
<dbReference type="InterPro" id="IPR036322">
    <property type="entry name" value="WD40_repeat_dom_sf"/>
</dbReference>
<proteinExistence type="inferred from homology"/>
<evidence type="ECO:0000256" key="1">
    <source>
        <dbReference type="ARBA" id="ARBA00004156"/>
    </source>
</evidence>
<sequence length="1248" mass="136995">MTKKVSEIHRTATFAWSPAHQLPFIAAGTVSGTLDDSFSSASELELYRLDLTKSKQQEIVPVGKVSTKSRFNTLAWGHVSNDKPLGMIAGGMESGELELWDPASVLDSKEEGLLLRNSTHSGALRTLDFNLFQTNLLGSGGANNEIYIWDMNNPTKPYSPGTRSSKLSDITSLSWNSQVQHILATSSPMGYTVVWDLRNRKEVMALASGQGSASFSRLGVSAIAWNPDVATQIVTAAEDDDNPVITLWDLRHAHSPEKTLAGHQKGVMDISWCRQDSGLLASSSKDCKTLCWNPNTGELLGEISQNMRWTFEVDWCPRNPDLLASASFDGKIDVFSIQGTDTSTMEKETTHADDPFSAVILNAATSKQPFTLKQAPKWLRRPVGASFSFSGKLVAFNNKAGQAVDKLPAGAVPTSQTILREVTVTTVVTEPEVVKRSETFELAVDHKTVVKFVEECRKQPGEDKNEVQHWEVLRTLFSDDAREQLIRYLGFSQDQLLSAVAEITQEKPVELEQDQPIDKDKEERSNATVQKKPGNETTIPTDTLSGLFRSSDAGSPDQDFFGQGSGQSTLAAASPLESASHIEPLKLYPTNSSEIDRLITRTVVLGDFESAVNICLATDRLSDALMFAVCGGNDLLSRVREIYFRRLSGQCSYLRLLNYIVKEDLMAVVQNASLEEWASVIAILCTFAQANEFASLCEALAARLESTTNVEYLHNATLCYLAAGNFEKVVKIWIEQQERNSDDVAGSLQTLIEKITVYRQAIDFQDTELVKQHEGGYRLAALYDKYCDYAEFMATQGKLDVALKYIELTPANYQRSTSERLSIIRDRVFRASNNGPLSNEPIFPFTKNTLGSSETVIESNDTGTQIQTENLTYEVANGASPIALQHQPMNYSAVTTYQPQTEYTTQTYPNAQLSSFGQHSQDNQTANYGNYATAYSQVDNLYAANQPSAPLSATSATVSPPKARSPPSSVQKTGTTGAWNDPPMITSRNSTRSPAAAVAEPKRVVSPFPNMPAPATFGTSAPQMPAAPFIQPTAAPLAPPPMNVGTPTPLARQVPGEGSYNLQQTRPPTSGQRMVRPQLPQAHAIPNAGLKPINVGPYVPHQQPTPPAQVQSPVSPKSASPKPAKAAVPEKKRHPKDDRSHIPTQHRPIHQILLNEFQQARQRAPAGQKKMYDDTERRLGSLFDQLNNSEVSEGVITSMLSLVQALQNRDYDAAQRIQVDLVTTRYDECGSWLVGVKRVIENAKREST</sequence>
<dbReference type="PANTHER" id="PTHR13923">
    <property type="entry name" value="SEC31-RELATED PROTEIN"/>
    <property type="match status" value="1"/>
</dbReference>
<gene>
    <name evidence="19" type="primary">SEC31_1</name>
    <name evidence="19" type="ORF">EC973_004769</name>
</gene>
<dbReference type="EMBL" id="JABAYA010000027">
    <property type="protein sequence ID" value="KAF7729239.1"/>
    <property type="molecule type" value="Genomic_DNA"/>
</dbReference>
<keyword evidence="20" id="KW-1185">Reference proteome</keyword>
<dbReference type="Gene3D" id="1.25.40.1030">
    <property type="match status" value="1"/>
</dbReference>
<dbReference type="GO" id="GO:0005789">
    <property type="term" value="C:endoplasmic reticulum membrane"/>
    <property type="evidence" value="ECO:0007669"/>
    <property type="project" value="UniProtKB-SubCell"/>
</dbReference>
<evidence type="ECO:0000256" key="16">
    <source>
        <dbReference type="PROSITE-ProRule" id="PRU00221"/>
    </source>
</evidence>
<feature type="compositionally biased region" description="Polar residues" evidence="17">
    <location>
        <begin position="535"/>
        <end position="544"/>
    </location>
</feature>
<dbReference type="Proteomes" id="UP000605846">
    <property type="component" value="Unassembled WGS sequence"/>
</dbReference>
<comment type="subcellular location">
    <subcellularLocation>
        <location evidence="1">Cytoplasmic vesicle membrane</location>
    </subcellularLocation>
    <subcellularLocation>
        <location evidence="15">Endomembrane system</location>
        <topology evidence="15">Peripheral membrane protein</topology>
        <orientation evidence="15">Cytoplasmic side</orientation>
    </subcellularLocation>
    <subcellularLocation>
        <location evidence="2">Endoplasmic reticulum membrane</location>
    </subcellularLocation>
</comment>
<feature type="compositionally biased region" description="Low complexity" evidence="17">
    <location>
        <begin position="1112"/>
        <end position="1127"/>
    </location>
</feature>
<evidence type="ECO:0000256" key="7">
    <source>
        <dbReference type="ARBA" id="ARBA00022574"/>
    </source>
</evidence>
<keyword evidence="6" id="KW-0813">Transport</keyword>
<dbReference type="InterPro" id="IPR040251">
    <property type="entry name" value="SEC31-like"/>
</dbReference>
<evidence type="ECO:0000256" key="12">
    <source>
        <dbReference type="ARBA" id="ARBA00023136"/>
    </source>
</evidence>
<comment type="similarity">
    <text evidence="3">Belongs to the WD repeat SEC31 family.</text>
</comment>
<keyword evidence="9" id="KW-0256">Endoplasmic reticulum</keyword>
<evidence type="ECO:0000256" key="4">
    <source>
        <dbReference type="ARBA" id="ARBA00013507"/>
    </source>
</evidence>
<keyword evidence="12" id="KW-0472">Membrane</keyword>
<comment type="function">
    <text evidence="14">Component of the coat protein complex II (COPII) which promotes the formation of transport vesicles from the endoplasmic reticulum (ER). The coat has two main functions, the physical deformation of the endoplasmic reticulum membrane into vesicles and the selection of cargo molecules.</text>
</comment>
<dbReference type="SMART" id="SM00320">
    <property type="entry name" value="WD40"/>
    <property type="match status" value="5"/>
</dbReference>
<evidence type="ECO:0000256" key="13">
    <source>
        <dbReference type="ARBA" id="ARBA00023329"/>
    </source>
</evidence>
<dbReference type="InterPro" id="IPR019775">
    <property type="entry name" value="WD40_repeat_CS"/>
</dbReference>
<feature type="region of interest" description="Disordered" evidence="17">
    <location>
        <begin position="951"/>
        <end position="994"/>
    </location>
</feature>
<dbReference type="GO" id="GO:0090110">
    <property type="term" value="P:COPII-coated vesicle cargo loading"/>
    <property type="evidence" value="ECO:0007669"/>
    <property type="project" value="TreeGrafter"/>
</dbReference>
<dbReference type="InterPro" id="IPR009917">
    <property type="entry name" value="SRA1/Sec31"/>
</dbReference>
<dbReference type="PANTHER" id="PTHR13923:SF11">
    <property type="entry name" value="SECRETORY 31, ISOFORM D"/>
    <property type="match status" value="1"/>
</dbReference>
<evidence type="ECO:0000256" key="9">
    <source>
        <dbReference type="ARBA" id="ARBA00022824"/>
    </source>
</evidence>
<evidence type="ECO:0000256" key="3">
    <source>
        <dbReference type="ARBA" id="ARBA00009358"/>
    </source>
</evidence>
<feature type="repeat" description="WD" evidence="16">
    <location>
        <begin position="117"/>
        <end position="159"/>
    </location>
</feature>
<dbReference type="Gene3D" id="1.20.940.10">
    <property type="entry name" value="Functional domain of the splicing factor Prp18"/>
    <property type="match status" value="1"/>
</dbReference>
<evidence type="ECO:0000256" key="8">
    <source>
        <dbReference type="ARBA" id="ARBA00022737"/>
    </source>
</evidence>
<evidence type="ECO:0000256" key="6">
    <source>
        <dbReference type="ARBA" id="ARBA00022448"/>
    </source>
</evidence>
<evidence type="ECO:0000313" key="20">
    <source>
        <dbReference type="Proteomes" id="UP000605846"/>
    </source>
</evidence>
<feature type="region of interest" description="Disordered" evidence="17">
    <location>
        <begin position="508"/>
        <end position="548"/>
    </location>
</feature>
<evidence type="ECO:0000256" key="10">
    <source>
        <dbReference type="ARBA" id="ARBA00022892"/>
    </source>
</evidence>
<evidence type="ECO:0000313" key="19">
    <source>
        <dbReference type="EMBL" id="KAF7729239.1"/>
    </source>
</evidence>
<keyword evidence="11" id="KW-0653">Protein transport</keyword>
<dbReference type="Gene3D" id="2.130.10.10">
    <property type="entry name" value="YVTN repeat-like/Quinoprotein amine dehydrogenase"/>
    <property type="match status" value="1"/>
</dbReference>
<feature type="domain" description="SRA1/Sec31" evidence="18">
    <location>
        <begin position="1110"/>
        <end position="1244"/>
    </location>
</feature>
<feature type="compositionally biased region" description="Polar residues" evidence="17">
    <location>
        <begin position="966"/>
        <end position="978"/>
    </location>
</feature>
<dbReference type="InterPro" id="IPR001680">
    <property type="entry name" value="WD40_rpt"/>
</dbReference>
<accession>A0A8H7BZL5</accession>
<reference evidence="19" key="1">
    <citation type="submission" date="2020-01" db="EMBL/GenBank/DDBJ databases">
        <title>Genome Sequencing of Three Apophysomyces-Like Fungal Strains Confirms a Novel Fungal Genus in the Mucoromycota with divergent Burkholderia-like Endosymbiotic Bacteria.</title>
        <authorList>
            <person name="Stajich J.E."/>
            <person name="Macias A.M."/>
            <person name="Carter-House D."/>
            <person name="Lovett B."/>
            <person name="Kasson L.R."/>
            <person name="Berry K."/>
            <person name="Grigoriev I."/>
            <person name="Chang Y."/>
            <person name="Spatafora J."/>
            <person name="Kasson M.T."/>
        </authorList>
    </citation>
    <scope>NUCLEOTIDE SEQUENCE</scope>
    <source>
        <strain evidence="19">NRRL A-21654</strain>
    </source>
</reference>
<name>A0A8H7BZL5_9FUNG</name>
<organism evidence="19 20">
    <name type="scientific">Apophysomyces ossiformis</name>
    <dbReference type="NCBI Taxonomy" id="679940"/>
    <lineage>
        <taxon>Eukaryota</taxon>
        <taxon>Fungi</taxon>
        <taxon>Fungi incertae sedis</taxon>
        <taxon>Mucoromycota</taxon>
        <taxon>Mucoromycotina</taxon>
        <taxon>Mucoromycetes</taxon>
        <taxon>Mucorales</taxon>
        <taxon>Mucorineae</taxon>
        <taxon>Mucoraceae</taxon>
        <taxon>Apophysomyces</taxon>
    </lineage>
</organism>
<evidence type="ECO:0000256" key="2">
    <source>
        <dbReference type="ARBA" id="ARBA00004586"/>
    </source>
</evidence>
<evidence type="ECO:0000256" key="17">
    <source>
        <dbReference type="SAM" id="MobiDB-lite"/>
    </source>
</evidence>
<evidence type="ECO:0000256" key="5">
    <source>
        <dbReference type="ARBA" id="ARBA00021236"/>
    </source>
</evidence>
<keyword evidence="7 16" id="KW-0853">WD repeat</keyword>
<dbReference type="InterPro" id="IPR015943">
    <property type="entry name" value="WD40/YVTN_repeat-like_dom_sf"/>
</dbReference>
<evidence type="ECO:0000259" key="18">
    <source>
        <dbReference type="Pfam" id="PF07304"/>
    </source>
</evidence>
<feature type="compositionally biased region" description="Polar residues" evidence="17">
    <location>
        <begin position="1060"/>
        <end position="1072"/>
    </location>
</feature>
<comment type="caution">
    <text evidence="19">The sequence shown here is derived from an EMBL/GenBank/DDBJ whole genome shotgun (WGS) entry which is preliminary data.</text>
</comment>
<dbReference type="GO" id="GO:0007029">
    <property type="term" value="P:endoplasmic reticulum organization"/>
    <property type="evidence" value="ECO:0007669"/>
    <property type="project" value="TreeGrafter"/>
</dbReference>
<evidence type="ECO:0000256" key="11">
    <source>
        <dbReference type="ARBA" id="ARBA00022927"/>
    </source>
</evidence>
<protein>
    <recommendedName>
        <fullName evidence="5">Protein transport protein SEC31</fullName>
    </recommendedName>
    <alternativeName>
        <fullName evidence="4">Protein transport protein sec31</fullName>
    </alternativeName>
</protein>
<dbReference type="Pfam" id="PF07304">
    <property type="entry name" value="SRA1"/>
    <property type="match status" value="1"/>
</dbReference>
<dbReference type="GO" id="GO:0005198">
    <property type="term" value="F:structural molecule activity"/>
    <property type="evidence" value="ECO:0007669"/>
    <property type="project" value="TreeGrafter"/>
</dbReference>
<keyword evidence="13" id="KW-0968">Cytoplasmic vesicle</keyword>
<dbReference type="Pfam" id="PF00400">
    <property type="entry name" value="WD40"/>
    <property type="match status" value="1"/>
</dbReference>
<dbReference type="GO" id="GO:0070971">
    <property type="term" value="C:endoplasmic reticulum exit site"/>
    <property type="evidence" value="ECO:0007669"/>
    <property type="project" value="TreeGrafter"/>
</dbReference>
<evidence type="ECO:0000256" key="15">
    <source>
        <dbReference type="ARBA" id="ARBA00029433"/>
    </source>
</evidence>
<dbReference type="AlphaFoldDB" id="A0A8H7BZL5"/>
<dbReference type="GO" id="GO:0030127">
    <property type="term" value="C:COPII vesicle coat"/>
    <property type="evidence" value="ECO:0007669"/>
    <property type="project" value="TreeGrafter"/>
</dbReference>
<dbReference type="PROSITE" id="PS50082">
    <property type="entry name" value="WD_REPEATS_2"/>
    <property type="match status" value="1"/>
</dbReference>
<dbReference type="SUPFAM" id="SSF50978">
    <property type="entry name" value="WD40 repeat-like"/>
    <property type="match status" value="1"/>
</dbReference>
<dbReference type="OrthoDB" id="542917at2759"/>
<dbReference type="GO" id="GO:0015031">
    <property type="term" value="P:protein transport"/>
    <property type="evidence" value="ECO:0007669"/>
    <property type="project" value="UniProtKB-KW"/>
</dbReference>
<evidence type="ECO:0000256" key="14">
    <source>
        <dbReference type="ARBA" id="ARBA00025471"/>
    </source>
</evidence>
<keyword evidence="10" id="KW-0931">ER-Golgi transport</keyword>
<feature type="compositionally biased region" description="Basic and acidic residues" evidence="17">
    <location>
        <begin position="508"/>
        <end position="525"/>
    </location>
</feature>
<dbReference type="PROSITE" id="PS00678">
    <property type="entry name" value="WD_REPEATS_1"/>
    <property type="match status" value="1"/>
</dbReference>
<keyword evidence="8" id="KW-0677">Repeat</keyword>